<evidence type="ECO:0000256" key="1">
    <source>
        <dbReference type="ARBA" id="ARBA00001947"/>
    </source>
</evidence>
<dbReference type="GeneID" id="29796250"/>
<keyword evidence="2" id="KW-0479">Metal-binding</keyword>
<keyword evidence="4" id="KW-0862">Zinc</keyword>
<dbReference type="Pfam" id="PF00753">
    <property type="entry name" value="Lactamase_B"/>
    <property type="match status" value="1"/>
</dbReference>
<dbReference type="EMBL" id="CYZF01000004">
    <property type="protein sequence ID" value="CUO46423.1"/>
    <property type="molecule type" value="Genomic_DNA"/>
</dbReference>
<dbReference type="AlphaFoldDB" id="A0A174F842"/>
<evidence type="ECO:0000313" key="9">
    <source>
        <dbReference type="Proteomes" id="UP000095419"/>
    </source>
</evidence>
<dbReference type="GO" id="GO:0046872">
    <property type="term" value="F:metal ion binding"/>
    <property type="evidence" value="ECO:0007669"/>
    <property type="project" value="UniProtKB-KW"/>
</dbReference>
<dbReference type="GO" id="GO:0016787">
    <property type="term" value="F:hydrolase activity"/>
    <property type="evidence" value="ECO:0007669"/>
    <property type="project" value="UniProtKB-KW"/>
</dbReference>
<evidence type="ECO:0000259" key="5">
    <source>
        <dbReference type="SMART" id="SM00849"/>
    </source>
</evidence>
<feature type="domain" description="Metallo-beta-lactamase" evidence="5">
    <location>
        <begin position="33"/>
        <end position="229"/>
    </location>
</feature>
<dbReference type="PANTHER" id="PTHR46233:SF3">
    <property type="entry name" value="HYDROXYACYLGLUTATHIONE HYDROLASE GLOC"/>
    <property type="match status" value="1"/>
</dbReference>
<proteinExistence type="predicted"/>
<evidence type="ECO:0000256" key="4">
    <source>
        <dbReference type="ARBA" id="ARBA00022833"/>
    </source>
</evidence>
<accession>A0A174F842</accession>
<evidence type="ECO:0000313" key="11">
    <source>
        <dbReference type="Proteomes" id="UP000466952"/>
    </source>
</evidence>
<dbReference type="PANTHER" id="PTHR46233">
    <property type="entry name" value="HYDROXYACYLGLUTATHIONE HYDROLASE GLOC"/>
    <property type="match status" value="1"/>
</dbReference>
<dbReference type="SMART" id="SM00849">
    <property type="entry name" value="Lactamase_B"/>
    <property type="match status" value="1"/>
</dbReference>
<dbReference type="InterPro" id="IPR001279">
    <property type="entry name" value="Metallo-B-lactamas"/>
</dbReference>
<reference evidence="8 10" key="2">
    <citation type="submission" date="2018-08" db="EMBL/GenBank/DDBJ databases">
        <title>A genome reference for cultivated species of the human gut microbiota.</title>
        <authorList>
            <person name="Zou Y."/>
            <person name="Xue W."/>
            <person name="Luo G."/>
        </authorList>
    </citation>
    <scope>NUCLEOTIDE SEQUENCE [LARGE SCALE GENOMIC DNA]</scope>
    <source>
        <strain evidence="8 10">TF09-22</strain>
    </source>
</reference>
<dbReference type="InterPro" id="IPR036866">
    <property type="entry name" value="RibonucZ/Hydroxyglut_hydro"/>
</dbReference>
<name>A0A174F842_BACUN</name>
<sequence length="241" mass="27226">MGDDRGTLSMNSYKAFIEEREVSIYRFPYELVDSNMFFIPSGDTGIVFDPNENEELLRVFQELGTRSVEIVLTHEHYDHTTGVKWLQSKIETRLFCHRACAEAIATEKGNDPKTLGYILTLRDAVDGGHRRENFLATAKRYMLRADEAFDGDCGLKVGELVLRCHPAPGHSPGSALYFLGETAFFSGDSLIQHTPTIVHLPGSDRRAYKQETKPYLRSLDKDMMVFPGHGEPFKLGEAEFL</sequence>
<dbReference type="Proteomes" id="UP000095419">
    <property type="component" value="Unassembled WGS sequence"/>
</dbReference>
<dbReference type="Gene3D" id="3.60.15.10">
    <property type="entry name" value="Ribonuclease Z/Hydroxyacylglutathione hydrolase-like"/>
    <property type="match status" value="1"/>
</dbReference>
<dbReference type="RefSeq" id="WP_005836400.1">
    <property type="nucleotide sequence ID" value="NZ_BQNL01000001.1"/>
</dbReference>
<dbReference type="SUPFAM" id="SSF56281">
    <property type="entry name" value="Metallo-hydrolase/oxidoreductase"/>
    <property type="match status" value="1"/>
</dbReference>
<evidence type="ECO:0000313" key="6">
    <source>
        <dbReference type="EMBL" id="CUO46423.1"/>
    </source>
</evidence>
<dbReference type="EMBL" id="WCTR01000009">
    <property type="protein sequence ID" value="KAB4211609.1"/>
    <property type="molecule type" value="Genomic_DNA"/>
</dbReference>
<comment type="cofactor">
    <cofactor evidence="1">
        <name>Zn(2+)</name>
        <dbReference type="ChEBI" id="CHEBI:29105"/>
    </cofactor>
</comment>
<organism evidence="6 9">
    <name type="scientific">Bacteroides uniformis</name>
    <dbReference type="NCBI Taxonomy" id="820"/>
    <lineage>
        <taxon>Bacteria</taxon>
        <taxon>Pseudomonadati</taxon>
        <taxon>Bacteroidota</taxon>
        <taxon>Bacteroidia</taxon>
        <taxon>Bacteroidales</taxon>
        <taxon>Bacteroidaceae</taxon>
        <taxon>Bacteroides</taxon>
    </lineage>
</organism>
<evidence type="ECO:0000313" key="7">
    <source>
        <dbReference type="EMBL" id="KAB4211609.1"/>
    </source>
</evidence>
<dbReference type="Proteomes" id="UP000260874">
    <property type="component" value="Unassembled WGS sequence"/>
</dbReference>
<reference evidence="6 9" key="1">
    <citation type="submission" date="2015-09" db="EMBL/GenBank/DDBJ databases">
        <authorList>
            <consortium name="Pathogen Informatics"/>
        </authorList>
    </citation>
    <scope>NUCLEOTIDE SEQUENCE [LARGE SCALE GENOMIC DNA]</scope>
    <source>
        <strain evidence="6 9">2789STDY5608791</strain>
    </source>
</reference>
<evidence type="ECO:0000256" key="3">
    <source>
        <dbReference type="ARBA" id="ARBA00022801"/>
    </source>
</evidence>
<keyword evidence="3 7" id="KW-0378">Hydrolase</keyword>
<dbReference type="Proteomes" id="UP000466952">
    <property type="component" value="Unassembled WGS sequence"/>
</dbReference>
<reference evidence="7 11" key="3">
    <citation type="journal article" date="2019" name="Nat. Med.">
        <title>A library of human gut bacterial isolates paired with longitudinal multiomics data enables mechanistic microbiome research.</title>
        <authorList>
            <person name="Poyet M."/>
            <person name="Groussin M."/>
            <person name="Gibbons S.M."/>
            <person name="Avila-Pacheco J."/>
            <person name="Jiang X."/>
            <person name="Kearney S.M."/>
            <person name="Perrotta A.R."/>
            <person name="Berdy B."/>
            <person name="Zhao S."/>
            <person name="Lieberman T.D."/>
            <person name="Swanson P.K."/>
            <person name="Smith M."/>
            <person name="Roesemann S."/>
            <person name="Alexander J.E."/>
            <person name="Rich S.A."/>
            <person name="Livny J."/>
            <person name="Vlamakis H."/>
            <person name="Clish C."/>
            <person name="Bullock K."/>
            <person name="Deik A."/>
            <person name="Scott J."/>
            <person name="Pierce K.A."/>
            <person name="Xavier R.J."/>
            <person name="Alm E.J."/>
        </authorList>
    </citation>
    <scope>NUCLEOTIDE SEQUENCE [LARGE SCALE GENOMIC DNA]</scope>
    <source>
        <strain evidence="7 11">BIOML-A11</strain>
    </source>
</reference>
<dbReference type="EMBL" id="QSRB01000024">
    <property type="protein sequence ID" value="RGK80525.1"/>
    <property type="molecule type" value="Genomic_DNA"/>
</dbReference>
<evidence type="ECO:0000313" key="8">
    <source>
        <dbReference type="EMBL" id="RGK80525.1"/>
    </source>
</evidence>
<evidence type="ECO:0000256" key="2">
    <source>
        <dbReference type="ARBA" id="ARBA00022723"/>
    </source>
</evidence>
<protein>
    <submittedName>
        <fullName evidence="7">MBL fold metallo-hydrolase</fullName>
    </submittedName>
    <submittedName>
        <fullName evidence="6">Metallo-beta-lactamase</fullName>
    </submittedName>
</protein>
<gene>
    <name evidence="8" type="ORF">DXC91_19195</name>
    <name evidence="6" type="ORF">ERS417307_01771</name>
    <name evidence="7" type="ORF">GAP55_13875</name>
</gene>
<dbReference type="CDD" id="cd06262">
    <property type="entry name" value="metallo-hydrolase-like_MBL-fold"/>
    <property type="match status" value="1"/>
</dbReference>
<evidence type="ECO:0000313" key="10">
    <source>
        <dbReference type="Proteomes" id="UP000260874"/>
    </source>
</evidence>
<dbReference type="InterPro" id="IPR051453">
    <property type="entry name" value="MBL_Glyoxalase_II"/>
</dbReference>